<evidence type="ECO:0000313" key="11">
    <source>
        <dbReference type="Proteomes" id="UP000267077"/>
    </source>
</evidence>
<dbReference type="GO" id="GO:0005886">
    <property type="term" value="C:plasma membrane"/>
    <property type="evidence" value="ECO:0007669"/>
    <property type="project" value="UniProtKB-SubCell"/>
</dbReference>
<feature type="transmembrane region" description="Helical" evidence="8">
    <location>
        <begin position="199"/>
        <end position="221"/>
    </location>
</feature>
<evidence type="ECO:0000256" key="5">
    <source>
        <dbReference type="ARBA" id="ARBA00022692"/>
    </source>
</evidence>
<keyword evidence="11" id="KW-1185">Reference proteome</keyword>
<dbReference type="EMBL" id="RYZR01000002">
    <property type="protein sequence ID" value="RUL66782.1"/>
    <property type="molecule type" value="Genomic_DNA"/>
</dbReference>
<dbReference type="AlphaFoldDB" id="A0A432LYY9"/>
<dbReference type="PANTHER" id="PTHR33908">
    <property type="entry name" value="MANNOSYLTRANSFERASE YKCB-RELATED"/>
    <property type="match status" value="1"/>
</dbReference>
<feature type="transmembrane region" description="Helical" evidence="8">
    <location>
        <begin position="169"/>
        <end position="187"/>
    </location>
</feature>
<evidence type="ECO:0000313" key="10">
    <source>
        <dbReference type="EMBL" id="RUL66782.1"/>
    </source>
</evidence>
<evidence type="ECO:0000256" key="6">
    <source>
        <dbReference type="ARBA" id="ARBA00022989"/>
    </source>
</evidence>
<dbReference type="GO" id="GO:0009103">
    <property type="term" value="P:lipopolysaccharide biosynthetic process"/>
    <property type="evidence" value="ECO:0007669"/>
    <property type="project" value="UniProtKB-ARBA"/>
</dbReference>
<organism evidence="10 11">
    <name type="scientific">Dyella dinghuensis</name>
    <dbReference type="NCBI Taxonomy" id="1920169"/>
    <lineage>
        <taxon>Bacteria</taxon>
        <taxon>Pseudomonadati</taxon>
        <taxon>Pseudomonadota</taxon>
        <taxon>Gammaproteobacteria</taxon>
        <taxon>Lysobacterales</taxon>
        <taxon>Rhodanobacteraceae</taxon>
        <taxon>Dyella</taxon>
    </lineage>
</organism>
<comment type="subcellular location">
    <subcellularLocation>
        <location evidence="1">Cell membrane</location>
        <topology evidence="1">Multi-pass membrane protein</topology>
    </subcellularLocation>
</comment>
<evidence type="ECO:0000256" key="8">
    <source>
        <dbReference type="SAM" id="Phobius"/>
    </source>
</evidence>
<comment type="caution">
    <text evidence="10">The sequence shown here is derived from an EMBL/GenBank/DDBJ whole genome shotgun (WGS) entry which is preliminary data.</text>
</comment>
<feature type="transmembrane region" description="Helical" evidence="8">
    <location>
        <begin position="387"/>
        <end position="405"/>
    </location>
</feature>
<keyword evidence="7 8" id="KW-0472">Membrane</keyword>
<name>A0A432LYY9_9GAMM</name>
<dbReference type="PANTHER" id="PTHR33908:SF11">
    <property type="entry name" value="MEMBRANE PROTEIN"/>
    <property type="match status" value="1"/>
</dbReference>
<accession>A0A432LYY9</accession>
<feature type="transmembrane region" description="Helical" evidence="8">
    <location>
        <begin position="117"/>
        <end position="138"/>
    </location>
</feature>
<dbReference type="Proteomes" id="UP000267077">
    <property type="component" value="Unassembled WGS sequence"/>
</dbReference>
<dbReference type="InterPro" id="IPR050297">
    <property type="entry name" value="LipidA_mod_glycosyltrf_83"/>
</dbReference>
<feature type="domain" description="Glycosyltransferase RgtA/B/C/D-like" evidence="9">
    <location>
        <begin position="97"/>
        <end position="252"/>
    </location>
</feature>
<evidence type="ECO:0000256" key="7">
    <source>
        <dbReference type="ARBA" id="ARBA00023136"/>
    </source>
</evidence>
<proteinExistence type="predicted"/>
<evidence type="ECO:0000259" key="9">
    <source>
        <dbReference type="Pfam" id="PF13231"/>
    </source>
</evidence>
<evidence type="ECO:0000256" key="1">
    <source>
        <dbReference type="ARBA" id="ARBA00004651"/>
    </source>
</evidence>
<keyword evidence="6 8" id="KW-1133">Transmembrane helix</keyword>
<sequence length="675" mass="74817">MRLCRPQSIVLTPHLCQCRRTYGVSKTNENYCMNAALKGPANWQAGVFGAITLVACVAAFVGLSNSGLWIDELLSVYLVNHHDGLGEVFRRQLTDAHPPVYSFFLYGWTRIAGFSEWALRLPSAIFAVLAIIIFAIGTRRVLSKTAIAFACAVAATSDFWFYQSQNARSYTLCMVLASAMLAVAIAFRRRVRSQPHFPWALWIGLSLLALVASFTHAYLLLGQGMVLFVLILTIPSWRTRAALVATGLVVLGFNVVYYKILMHASEHNLQDMWFSNDPGFFNQQTHQAITLLVSGEVAIVVALLLVFACRQRIAREPFFVFDDQDTRWTTIVASTALVGVIVCGIGVSIAVAPSFSDRNLLTCSPFAWFLLGRLYDAAGPRGDTRRSSILALLAMLMVGSYLLLLPGRELSRNENWRATAHYVQQLPGCTGQTLPVVMPYRFGHESDFFRMLTRVAYFNYYMPPGTQTAAYMPRELAARHPTPGLPELLALRAANAGTDSCALLTWNVHDPDEGRALKIALDLARQPGIAEHRVLMQEFNTYTRPRLKLKLKWQPTPEGYVYVAIPKAPDGAPVEAPVLPHVQLTKQDAKVFGDQVIVDYLTSHVGNAGAPYTVDIYSIQRWNGKTVHQDFLSVQRITCDVVASKINWDVWPNPTYPGCSPLPSPTSANQIDGGL</sequence>
<dbReference type="InterPro" id="IPR038731">
    <property type="entry name" value="RgtA/B/C-like"/>
</dbReference>
<keyword evidence="3" id="KW-0328">Glycosyltransferase</keyword>
<feature type="transmembrane region" description="Helical" evidence="8">
    <location>
        <begin position="328"/>
        <end position="352"/>
    </location>
</feature>
<keyword evidence="2" id="KW-1003">Cell membrane</keyword>
<keyword evidence="5 8" id="KW-0812">Transmembrane</keyword>
<dbReference type="GO" id="GO:0016763">
    <property type="term" value="F:pentosyltransferase activity"/>
    <property type="evidence" value="ECO:0007669"/>
    <property type="project" value="TreeGrafter"/>
</dbReference>
<gene>
    <name evidence="10" type="ORF">EKH79_02935</name>
</gene>
<feature type="transmembrane region" description="Helical" evidence="8">
    <location>
        <begin position="47"/>
        <end position="70"/>
    </location>
</feature>
<feature type="transmembrane region" description="Helical" evidence="8">
    <location>
        <begin position="241"/>
        <end position="260"/>
    </location>
</feature>
<protein>
    <submittedName>
        <fullName evidence="10">Glycosyltransferase family 39 protein</fullName>
    </submittedName>
</protein>
<keyword evidence="4 10" id="KW-0808">Transferase</keyword>
<evidence type="ECO:0000256" key="3">
    <source>
        <dbReference type="ARBA" id="ARBA00022676"/>
    </source>
</evidence>
<reference evidence="10 11" key="1">
    <citation type="submission" date="2018-12" db="EMBL/GenBank/DDBJ databases">
        <title>Dyella dinghuensis sp. nov. DHOA06 and Dyella choica sp. nov. 4M-K27, isolated from forest soil.</title>
        <authorList>
            <person name="Qiu L.-H."/>
            <person name="Gao Z.-H."/>
        </authorList>
    </citation>
    <scope>NUCLEOTIDE SEQUENCE [LARGE SCALE GENOMIC DNA]</scope>
    <source>
        <strain evidence="10 11">DHOA06</strain>
    </source>
</reference>
<dbReference type="Pfam" id="PF13231">
    <property type="entry name" value="PMT_2"/>
    <property type="match status" value="1"/>
</dbReference>
<evidence type="ECO:0000256" key="2">
    <source>
        <dbReference type="ARBA" id="ARBA00022475"/>
    </source>
</evidence>
<feature type="transmembrane region" description="Helical" evidence="8">
    <location>
        <begin position="288"/>
        <end position="308"/>
    </location>
</feature>
<evidence type="ECO:0000256" key="4">
    <source>
        <dbReference type="ARBA" id="ARBA00022679"/>
    </source>
</evidence>